<keyword evidence="2" id="KW-1185">Reference proteome</keyword>
<name>A0ABU2Y9D4_9FLAO</name>
<comment type="caution">
    <text evidence="1">The sequence shown here is derived from an EMBL/GenBank/DDBJ whole genome shotgun (WGS) entry which is preliminary data.</text>
</comment>
<protein>
    <submittedName>
        <fullName evidence="1">Uncharacterized protein</fullName>
    </submittedName>
</protein>
<dbReference type="RefSeq" id="WP_311594441.1">
    <property type="nucleotide sequence ID" value="NZ_JAVRHV010000027.1"/>
</dbReference>
<dbReference type="EMBL" id="JAVRHV010000027">
    <property type="protein sequence ID" value="MDT0554357.1"/>
    <property type="molecule type" value="Genomic_DNA"/>
</dbReference>
<dbReference type="Proteomes" id="UP001252186">
    <property type="component" value="Unassembled WGS sequence"/>
</dbReference>
<accession>A0ABU2Y9D4</accession>
<evidence type="ECO:0000313" key="2">
    <source>
        <dbReference type="Proteomes" id="UP001252186"/>
    </source>
</evidence>
<evidence type="ECO:0000313" key="1">
    <source>
        <dbReference type="EMBL" id="MDT0554357.1"/>
    </source>
</evidence>
<sequence>SKLKKPEMNEILSWNINKEKLIDYKAEGWTEDYFVSSPNNEYGIIVYNIEEWRMGAYAGLIGIYSNSENPKLELNSSRTWIYFQNDKTFDFLEKSECIVCRKPAHNPNNPKGGFPFIIINLKKKKYAFFDFDPTSIYYGLKETEKNKAKLIEVHPRDLEYLNREKRTNEIVDLEKLKWLDLIDFDRALEKYYE</sequence>
<feature type="non-terminal residue" evidence="1">
    <location>
        <position position="1"/>
    </location>
</feature>
<organism evidence="1 2">
    <name type="scientific">Urechidicola vernalis</name>
    <dbReference type="NCBI Taxonomy" id="3075600"/>
    <lineage>
        <taxon>Bacteria</taxon>
        <taxon>Pseudomonadati</taxon>
        <taxon>Bacteroidota</taxon>
        <taxon>Flavobacteriia</taxon>
        <taxon>Flavobacteriales</taxon>
        <taxon>Flavobacteriaceae</taxon>
        <taxon>Urechidicola</taxon>
    </lineage>
</organism>
<reference evidence="1 2" key="1">
    <citation type="submission" date="2023-09" db="EMBL/GenBank/DDBJ databases">
        <authorList>
            <person name="Rey-Velasco X."/>
        </authorList>
    </citation>
    <scope>NUCLEOTIDE SEQUENCE [LARGE SCALE GENOMIC DNA]</scope>
    <source>
        <strain evidence="1 2">P050</strain>
    </source>
</reference>
<gene>
    <name evidence="1" type="ORF">RM519_13955</name>
</gene>
<proteinExistence type="predicted"/>